<dbReference type="Proteomes" id="UP000294881">
    <property type="component" value="Unassembled WGS sequence"/>
</dbReference>
<dbReference type="GO" id="GO:0005524">
    <property type="term" value="F:ATP binding"/>
    <property type="evidence" value="ECO:0007669"/>
    <property type="project" value="UniProtKB-KW"/>
</dbReference>
<dbReference type="PANTHER" id="PTHR41523">
    <property type="entry name" value="TWO-COMPONENT SYSTEM SENSOR PROTEIN"/>
    <property type="match status" value="1"/>
</dbReference>
<evidence type="ECO:0000256" key="7">
    <source>
        <dbReference type="ARBA" id="ARBA00022840"/>
    </source>
</evidence>
<evidence type="ECO:0000256" key="2">
    <source>
        <dbReference type="ARBA" id="ARBA00012438"/>
    </source>
</evidence>
<dbReference type="AlphaFoldDB" id="A0A4R2GU32"/>
<sequence length="345" mass="37133">MKSFIERVVLSNAPGKLLQTGLVALPPLVVVAVGLLSPALAQYLGPLICFPAVALAAALFGWRHGLAAAALFGMAEVLFQLPRGPGQLAPGNMAAWDMAAIPMRLAAAAAVTFIVDRLRGLVLDFHHAAECEMIRAAELDHRAKNNLAMVEALARQTQRSGRSGEDFFEAFTPRLQAFARAQDLLRKSQWQGATLPSLAREALRPFADHPGLRIDGPECPLPGRACMPLVLALHELATNASKYGALSCPGGMVDLFWSAHPTGSWVEIDWQERNGPIVTKPKRRGLGSRLLARGYPGLVVDHQFNREGVRCIMRLNCTSPGAVAASLSTAGDHVSRQSQRSNNFS</sequence>
<proteinExistence type="predicted"/>
<feature type="transmembrane region" description="Helical" evidence="8">
    <location>
        <begin position="20"/>
        <end position="41"/>
    </location>
</feature>
<evidence type="ECO:0000256" key="5">
    <source>
        <dbReference type="ARBA" id="ARBA00022741"/>
    </source>
</evidence>
<feature type="domain" description="Signal transduction histidine kinase HWE region" evidence="9">
    <location>
        <begin position="138"/>
        <end position="218"/>
    </location>
</feature>
<organism evidence="10 11">
    <name type="scientific">Camelimonas lactis</name>
    <dbReference type="NCBI Taxonomy" id="659006"/>
    <lineage>
        <taxon>Bacteria</taxon>
        <taxon>Pseudomonadati</taxon>
        <taxon>Pseudomonadota</taxon>
        <taxon>Alphaproteobacteria</taxon>
        <taxon>Hyphomicrobiales</taxon>
        <taxon>Chelatococcaceae</taxon>
        <taxon>Camelimonas</taxon>
    </lineage>
</organism>
<keyword evidence="8" id="KW-1133">Transmembrane helix</keyword>
<dbReference type="EMBL" id="SLWL01000006">
    <property type="protein sequence ID" value="TCO13368.1"/>
    <property type="molecule type" value="Genomic_DNA"/>
</dbReference>
<evidence type="ECO:0000259" key="9">
    <source>
        <dbReference type="SMART" id="SM00911"/>
    </source>
</evidence>
<feature type="transmembrane region" description="Helical" evidence="8">
    <location>
        <begin position="48"/>
        <end position="74"/>
    </location>
</feature>
<dbReference type="Gene3D" id="3.30.565.10">
    <property type="entry name" value="Histidine kinase-like ATPase, C-terminal domain"/>
    <property type="match status" value="1"/>
</dbReference>
<dbReference type="SMART" id="SM00911">
    <property type="entry name" value="HWE_HK"/>
    <property type="match status" value="1"/>
</dbReference>
<evidence type="ECO:0000313" key="10">
    <source>
        <dbReference type="EMBL" id="TCO13368.1"/>
    </source>
</evidence>
<accession>A0A4R2GU32</accession>
<evidence type="ECO:0000256" key="8">
    <source>
        <dbReference type="SAM" id="Phobius"/>
    </source>
</evidence>
<evidence type="ECO:0000256" key="6">
    <source>
        <dbReference type="ARBA" id="ARBA00022777"/>
    </source>
</evidence>
<comment type="caution">
    <text evidence="10">The sequence shown here is derived from an EMBL/GenBank/DDBJ whole genome shotgun (WGS) entry which is preliminary data.</text>
</comment>
<comment type="catalytic activity">
    <reaction evidence="1">
        <text>ATP + protein L-histidine = ADP + protein N-phospho-L-histidine.</text>
        <dbReference type="EC" id="2.7.13.3"/>
    </reaction>
</comment>
<keyword evidence="4" id="KW-0808">Transferase</keyword>
<dbReference type="PANTHER" id="PTHR41523:SF7">
    <property type="entry name" value="HISTIDINE KINASE"/>
    <property type="match status" value="1"/>
</dbReference>
<keyword evidence="7" id="KW-0067">ATP-binding</keyword>
<dbReference type="Pfam" id="PF07536">
    <property type="entry name" value="HWE_HK"/>
    <property type="match status" value="1"/>
</dbReference>
<evidence type="ECO:0000313" key="11">
    <source>
        <dbReference type="Proteomes" id="UP000294881"/>
    </source>
</evidence>
<protein>
    <recommendedName>
        <fullName evidence="2">histidine kinase</fullName>
        <ecNumber evidence="2">2.7.13.3</ecNumber>
    </recommendedName>
</protein>
<dbReference type="EC" id="2.7.13.3" evidence="2"/>
<keyword evidence="11" id="KW-1185">Reference proteome</keyword>
<reference evidence="10 11" key="1">
    <citation type="submission" date="2019-03" db="EMBL/GenBank/DDBJ databases">
        <title>Genomic Encyclopedia of Type Strains, Phase IV (KMG-IV): sequencing the most valuable type-strain genomes for metagenomic binning, comparative biology and taxonomic classification.</title>
        <authorList>
            <person name="Goeker M."/>
        </authorList>
    </citation>
    <scope>NUCLEOTIDE SEQUENCE [LARGE SCALE GENOMIC DNA]</scope>
    <source>
        <strain evidence="10 11">DSM 22958</strain>
    </source>
</reference>
<gene>
    <name evidence="10" type="ORF">EV666_10678</name>
</gene>
<keyword evidence="8" id="KW-0472">Membrane</keyword>
<keyword evidence="3" id="KW-0597">Phosphoprotein</keyword>
<evidence type="ECO:0000256" key="3">
    <source>
        <dbReference type="ARBA" id="ARBA00022553"/>
    </source>
</evidence>
<dbReference type="InterPro" id="IPR036890">
    <property type="entry name" value="HATPase_C_sf"/>
</dbReference>
<evidence type="ECO:0000256" key="4">
    <source>
        <dbReference type="ARBA" id="ARBA00022679"/>
    </source>
</evidence>
<dbReference type="InterPro" id="IPR011102">
    <property type="entry name" value="Sig_transdc_His_kinase_HWE"/>
</dbReference>
<keyword evidence="5" id="KW-0547">Nucleotide-binding</keyword>
<evidence type="ECO:0000256" key="1">
    <source>
        <dbReference type="ARBA" id="ARBA00000085"/>
    </source>
</evidence>
<keyword evidence="8" id="KW-0812">Transmembrane</keyword>
<name>A0A4R2GU32_9HYPH</name>
<keyword evidence="6 10" id="KW-0418">Kinase</keyword>
<dbReference type="GO" id="GO:0004673">
    <property type="term" value="F:protein histidine kinase activity"/>
    <property type="evidence" value="ECO:0007669"/>
    <property type="project" value="UniProtKB-EC"/>
</dbReference>